<evidence type="ECO:0000256" key="5">
    <source>
        <dbReference type="ARBA" id="ARBA00033164"/>
    </source>
</evidence>
<sequence>MKEFILTANESGQRFDKYLKKLLPNAGSSFLYKMLRKKNITLNGKKASGNEKLKEQDRVCLYFSDETFLKFSQDSEALQKEYEALQKLDDKKLPVVYEDEDILILNKPYNMLSQKAKPEDVSANEYMLGYLIQRGALSFEEFRTFRPSVCNRLDRNTTGLLIAGKSMSGLQEMSEMLRTREVRKYYRCIVSGTIEKPASLKGYLIKDERTNKVRGVAQSNDDSVYIETAYTPVKQGDGWTLLEIHLITGRTHQIRAHLSSIGHPIIGDMKYGDPSINKKYEKQYHVKYQLLHAYRLEFPDGKIVSVDPPHIFTKITEV</sequence>
<evidence type="ECO:0000313" key="8">
    <source>
        <dbReference type="EMBL" id="MST75773.1"/>
    </source>
</evidence>
<evidence type="ECO:0000256" key="6">
    <source>
        <dbReference type="PROSITE-ProRule" id="PRU00182"/>
    </source>
</evidence>
<proteinExistence type="inferred from homology"/>
<dbReference type="InterPro" id="IPR002942">
    <property type="entry name" value="S4_RNA-bd"/>
</dbReference>
<keyword evidence="3" id="KW-0413">Isomerase</keyword>
<dbReference type="PROSITE" id="PS01129">
    <property type="entry name" value="PSI_RLU"/>
    <property type="match status" value="1"/>
</dbReference>
<dbReference type="CDD" id="cd00165">
    <property type="entry name" value="S4"/>
    <property type="match status" value="1"/>
</dbReference>
<dbReference type="PANTHER" id="PTHR21600">
    <property type="entry name" value="MITOCHONDRIAL RNA PSEUDOURIDINE SYNTHASE"/>
    <property type="match status" value="1"/>
</dbReference>
<dbReference type="GO" id="GO:0003723">
    <property type="term" value="F:RNA binding"/>
    <property type="evidence" value="ECO:0007669"/>
    <property type="project" value="UniProtKB-KW"/>
</dbReference>
<protein>
    <recommendedName>
        <fullName evidence="4">RNA pseudouridylate synthase</fullName>
    </recommendedName>
    <alternativeName>
        <fullName evidence="5">RNA-uridine isomerase</fullName>
    </alternativeName>
</protein>
<dbReference type="InterPro" id="IPR006145">
    <property type="entry name" value="PsdUridine_synth_RsuA/RluA"/>
</dbReference>
<dbReference type="PROSITE" id="PS50889">
    <property type="entry name" value="S4"/>
    <property type="match status" value="1"/>
</dbReference>
<dbReference type="PANTHER" id="PTHR21600:SF83">
    <property type="entry name" value="PSEUDOURIDYLATE SYNTHASE RPUSD4, MITOCHONDRIAL"/>
    <property type="match status" value="1"/>
</dbReference>
<dbReference type="InterPro" id="IPR020103">
    <property type="entry name" value="PsdUridine_synth_cat_dom_sf"/>
</dbReference>
<dbReference type="Gene3D" id="3.10.290.10">
    <property type="entry name" value="RNA-binding S4 domain"/>
    <property type="match status" value="1"/>
</dbReference>
<dbReference type="GO" id="GO:0120159">
    <property type="term" value="F:rRNA pseudouridine synthase activity"/>
    <property type="evidence" value="ECO:0007669"/>
    <property type="project" value="UniProtKB-ARBA"/>
</dbReference>
<accession>A0A6L5YT90</accession>
<gene>
    <name evidence="8" type="ORF">FYJ75_12360</name>
</gene>
<comment type="caution">
    <text evidence="8">The sequence shown here is derived from an EMBL/GenBank/DDBJ whole genome shotgun (WGS) entry which is preliminary data.</text>
</comment>
<dbReference type="RefSeq" id="WP_154430744.1">
    <property type="nucleotide sequence ID" value="NZ_VUNI01000026.1"/>
</dbReference>
<evidence type="ECO:0000256" key="1">
    <source>
        <dbReference type="ARBA" id="ARBA00000073"/>
    </source>
</evidence>
<keyword evidence="9" id="KW-1185">Reference proteome</keyword>
<dbReference type="EMBL" id="VUNI01000026">
    <property type="protein sequence ID" value="MST75773.1"/>
    <property type="molecule type" value="Genomic_DNA"/>
</dbReference>
<dbReference type="AlphaFoldDB" id="A0A6L5YT90"/>
<reference evidence="8 9" key="1">
    <citation type="submission" date="2019-08" db="EMBL/GenBank/DDBJ databases">
        <title>In-depth cultivation of the pig gut microbiome towards novel bacterial diversity and tailored functional studies.</title>
        <authorList>
            <person name="Wylensek D."/>
            <person name="Hitch T.C.A."/>
            <person name="Clavel T."/>
        </authorList>
    </citation>
    <scope>NUCLEOTIDE SEQUENCE [LARGE SCALE GENOMIC DNA]</scope>
    <source>
        <strain evidence="8 9">MUC/MUC-530-WT-4D</strain>
    </source>
</reference>
<dbReference type="Pfam" id="PF00849">
    <property type="entry name" value="PseudoU_synth_2"/>
    <property type="match status" value="1"/>
</dbReference>
<evidence type="ECO:0000256" key="2">
    <source>
        <dbReference type="ARBA" id="ARBA00010876"/>
    </source>
</evidence>
<evidence type="ECO:0000259" key="7">
    <source>
        <dbReference type="SMART" id="SM00363"/>
    </source>
</evidence>
<dbReference type="CDD" id="cd02869">
    <property type="entry name" value="PseudoU_synth_RluA_like"/>
    <property type="match status" value="1"/>
</dbReference>
<dbReference type="InterPro" id="IPR006224">
    <property type="entry name" value="PsdUridine_synth_RluA-like_CS"/>
</dbReference>
<dbReference type="GO" id="GO:0000455">
    <property type="term" value="P:enzyme-directed rRNA pseudouridine synthesis"/>
    <property type="evidence" value="ECO:0007669"/>
    <property type="project" value="UniProtKB-ARBA"/>
</dbReference>
<organism evidence="8 9">
    <name type="scientific">Roseburia porci</name>
    <dbReference type="NCBI Taxonomy" id="2605790"/>
    <lineage>
        <taxon>Bacteria</taxon>
        <taxon>Bacillati</taxon>
        <taxon>Bacillota</taxon>
        <taxon>Clostridia</taxon>
        <taxon>Lachnospirales</taxon>
        <taxon>Lachnospiraceae</taxon>
        <taxon>Roseburia</taxon>
    </lineage>
</organism>
<comment type="similarity">
    <text evidence="2">Belongs to the pseudouridine synthase RluA family.</text>
</comment>
<dbReference type="SUPFAM" id="SSF55120">
    <property type="entry name" value="Pseudouridine synthase"/>
    <property type="match status" value="1"/>
</dbReference>
<evidence type="ECO:0000256" key="3">
    <source>
        <dbReference type="ARBA" id="ARBA00023235"/>
    </source>
</evidence>
<evidence type="ECO:0000256" key="4">
    <source>
        <dbReference type="ARBA" id="ARBA00031870"/>
    </source>
</evidence>
<comment type="catalytic activity">
    <reaction evidence="1">
        <text>a uridine in RNA = a pseudouridine in RNA</text>
        <dbReference type="Rhea" id="RHEA:48348"/>
        <dbReference type="Rhea" id="RHEA-COMP:12068"/>
        <dbReference type="Rhea" id="RHEA-COMP:12069"/>
        <dbReference type="ChEBI" id="CHEBI:65314"/>
        <dbReference type="ChEBI" id="CHEBI:65315"/>
    </reaction>
</comment>
<dbReference type="InterPro" id="IPR050188">
    <property type="entry name" value="RluA_PseudoU_synthase"/>
</dbReference>
<evidence type="ECO:0000313" key="9">
    <source>
        <dbReference type="Proteomes" id="UP000474024"/>
    </source>
</evidence>
<dbReference type="Proteomes" id="UP000474024">
    <property type="component" value="Unassembled WGS sequence"/>
</dbReference>
<feature type="domain" description="RNA-binding S4" evidence="7">
    <location>
        <begin position="13"/>
        <end position="73"/>
    </location>
</feature>
<keyword evidence="6" id="KW-0694">RNA-binding</keyword>
<dbReference type="SMART" id="SM00363">
    <property type="entry name" value="S4"/>
    <property type="match status" value="1"/>
</dbReference>
<dbReference type="Gene3D" id="3.30.2350.10">
    <property type="entry name" value="Pseudouridine synthase"/>
    <property type="match status" value="1"/>
</dbReference>
<name>A0A6L5YT90_9FIRM</name>
<dbReference type="InterPro" id="IPR036986">
    <property type="entry name" value="S4_RNA-bd_sf"/>
</dbReference>